<evidence type="ECO:0000313" key="3">
    <source>
        <dbReference type="Proteomes" id="UP000503129"/>
    </source>
</evidence>
<accession>A0A856MIA4</accession>
<sequence>MKNTILTTNSGLSDNENTTNSKRQNQRNHNLLQIDDEWEGLTDEDLRAIWGGSVSLLQQVEDVVGGNELSVNDLQQALLDLNIL</sequence>
<reference evidence="2 3" key="1">
    <citation type="submission" date="2018-06" db="EMBL/GenBank/DDBJ databases">
        <title>Comparative genomics of Brasilonema spp. strains.</title>
        <authorList>
            <person name="Alvarenga D.O."/>
            <person name="Fiore M.F."/>
            <person name="Varani A.M."/>
        </authorList>
    </citation>
    <scope>NUCLEOTIDE SEQUENCE [LARGE SCALE GENOMIC DNA]</scope>
    <source>
        <strain evidence="2 3">CENA114</strain>
    </source>
</reference>
<dbReference type="KEGG" id="bsen:DP114_27165"/>
<gene>
    <name evidence="2" type="ORF">DP114_27165</name>
</gene>
<keyword evidence="3" id="KW-1185">Reference proteome</keyword>
<name>A0A856MIA4_9CYAN</name>
<dbReference type="AlphaFoldDB" id="A0A856MIA4"/>
<evidence type="ECO:0000256" key="1">
    <source>
        <dbReference type="SAM" id="MobiDB-lite"/>
    </source>
</evidence>
<evidence type="ECO:0000313" key="2">
    <source>
        <dbReference type="EMBL" id="QDL11085.1"/>
    </source>
</evidence>
<dbReference type="RefSeq" id="WP_169263213.1">
    <property type="nucleotide sequence ID" value="NZ_CAWOXK010000001.1"/>
</dbReference>
<organism evidence="2 3">
    <name type="scientific">Brasilonema sennae CENA114</name>
    <dbReference type="NCBI Taxonomy" id="415709"/>
    <lineage>
        <taxon>Bacteria</taxon>
        <taxon>Bacillati</taxon>
        <taxon>Cyanobacteriota</taxon>
        <taxon>Cyanophyceae</taxon>
        <taxon>Nostocales</taxon>
        <taxon>Scytonemataceae</taxon>
        <taxon>Brasilonema</taxon>
        <taxon>Bromeliae group (in: Brasilonema)</taxon>
    </lineage>
</organism>
<proteinExistence type="predicted"/>
<dbReference type="EMBL" id="CP030118">
    <property type="protein sequence ID" value="QDL11085.1"/>
    <property type="molecule type" value="Genomic_DNA"/>
</dbReference>
<feature type="region of interest" description="Disordered" evidence="1">
    <location>
        <begin position="1"/>
        <end position="28"/>
    </location>
</feature>
<dbReference type="Proteomes" id="UP000503129">
    <property type="component" value="Chromosome"/>
</dbReference>
<protein>
    <submittedName>
        <fullName evidence="2">Uncharacterized protein</fullName>
    </submittedName>
</protein>